<keyword evidence="2" id="KW-0479">Metal-binding</keyword>
<dbReference type="AlphaFoldDB" id="A0A9W9ATT0"/>
<feature type="region of interest" description="Disordered" evidence="5">
    <location>
        <begin position="117"/>
        <end position="158"/>
    </location>
</feature>
<evidence type="ECO:0000313" key="7">
    <source>
        <dbReference type="EMBL" id="KAJ4490382.1"/>
    </source>
</evidence>
<dbReference type="Pfam" id="PF04082">
    <property type="entry name" value="Fungal_trans"/>
    <property type="match status" value="1"/>
</dbReference>
<reference evidence="7" key="1">
    <citation type="submission" date="2022-08" db="EMBL/GenBank/DDBJ databases">
        <title>A Global Phylogenomic Analysis of the Shiitake Genus Lentinula.</title>
        <authorList>
            <consortium name="DOE Joint Genome Institute"/>
            <person name="Sierra-Patev S."/>
            <person name="Min B."/>
            <person name="Naranjo-Ortiz M."/>
            <person name="Looney B."/>
            <person name="Konkel Z."/>
            <person name="Slot J.C."/>
            <person name="Sakamoto Y."/>
            <person name="Steenwyk J.L."/>
            <person name="Rokas A."/>
            <person name="Carro J."/>
            <person name="Camarero S."/>
            <person name="Ferreira P."/>
            <person name="Molpeceres G."/>
            <person name="Ruiz-Duenas F.J."/>
            <person name="Serrano A."/>
            <person name="Henrissat B."/>
            <person name="Drula E."/>
            <person name="Hughes K.W."/>
            <person name="Mata J.L."/>
            <person name="Ishikawa N.K."/>
            <person name="Vargas-Isla R."/>
            <person name="Ushijima S."/>
            <person name="Smith C.A."/>
            <person name="Ahrendt S."/>
            <person name="Andreopoulos W."/>
            <person name="He G."/>
            <person name="Labutti K."/>
            <person name="Lipzen A."/>
            <person name="Ng V."/>
            <person name="Riley R."/>
            <person name="Sandor L."/>
            <person name="Barry K."/>
            <person name="Martinez A.T."/>
            <person name="Xiao Y."/>
            <person name="Gibbons J.G."/>
            <person name="Terashima K."/>
            <person name="Grigoriev I.V."/>
            <person name="Hibbett D.S."/>
        </authorList>
    </citation>
    <scope>NUCLEOTIDE SEQUENCE</scope>
    <source>
        <strain evidence="7">JLM2183</strain>
    </source>
</reference>
<dbReference type="CDD" id="cd00067">
    <property type="entry name" value="GAL4"/>
    <property type="match status" value="1"/>
</dbReference>
<name>A0A9W9ATT0_9AGAR</name>
<dbReference type="InterPro" id="IPR036864">
    <property type="entry name" value="Zn2-C6_fun-type_DNA-bd_sf"/>
</dbReference>
<dbReference type="CDD" id="cd12148">
    <property type="entry name" value="fungal_TF_MHR"/>
    <property type="match status" value="1"/>
</dbReference>
<comment type="subcellular location">
    <subcellularLocation>
        <location evidence="1">Nucleus</location>
    </subcellularLocation>
</comment>
<keyword evidence="4" id="KW-0539">Nucleus</keyword>
<evidence type="ECO:0000256" key="2">
    <source>
        <dbReference type="ARBA" id="ARBA00022723"/>
    </source>
</evidence>
<dbReference type="SMART" id="SM00066">
    <property type="entry name" value="GAL4"/>
    <property type="match status" value="1"/>
</dbReference>
<dbReference type="PANTHER" id="PTHR46910">
    <property type="entry name" value="TRANSCRIPTION FACTOR PDR1"/>
    <property type="match status" value="1"/>
</dbReference>
<evidence type="ECO:0000259" key="6">
    <source>
        <dbReference type="PROSITE" id="PS50048"/>
    </source>
</evidence>
<dbReference type="InterPro" id="IPR001138">
    <property type="entry name" value="Zn2Cys6_DnaBD"/>
</dbReference>
<dbReference type="GO" id="GO:0000981">
    <property type="term" value="F:DNA-binding transcription factor activity, RNA polymerase II-specific"/>
    <property type="evidence" value="ECO:0007669"/>
    <property type="project" value="InterPro"/>
</dbReference>
<evidence type="ECO:0000256" key="1">
    <source>
        <dbReference type="ARBA" id="ARBA00004123"/>
    </source>
</evidence>
<dbReference type="OrthoDB" id="4456959at2759"/>
<dbReference type="GO" id="GO:0006351">
    <property type="term" value="P:DNA-templated transcription"/>
    <property type="evidence" value="ECO:0007669"/>
    <property type="project" value="InterPro"/>
</dbReference>
<comment type="caution">
    <text evidence="7">The sequence shown here is derived from an EMBL/GenBank/DDBJ whole genome shotgun (WGS) entry which is preliminary data.</text>
</comment>
<organism evidence="7 8">
    <name type="scientific">Lentinula aciculospora</name>
    <dbReference type="NCBI Taxonomy" id="153920"/>
    <lineage>
        <taxon>Eukaryota</taxon>
        <taxon>Fungi</taxon>
        <taxon>Dikarya</taxon>
        <taxon>Basidiomycota</taxon>
        <taxon>Agaricomycotina</taxon>
        <taxon>Agaricomycetes</taxon>
        <taxon>Agaricomycetidae</taxon>
        <taxon>Agaricales</taxon>
        <taxon>Marasmiineae</taxon>
        <taxon>Omphalotaceae</taxon>
        <taxon>Lentinula</taxon>
    </lineage>
</organism>
<dbReference type="GO" id="GO:0005634">
    <property type="term" value="C:nucleus"/>
    <property type="evidence" value="ECO:0007669"/>
    <property type="project" value="UniProtKB-SubCell"/>
</dbReference>
<dbReference type="Pfam" id="PF00172">
    <property type="entry name" value="Zn_clus"/>
    <property type="match status" value="1"/>
</dbReference>
<dbReference type="InterPro" id="IPR050987">
    <property type="entry name" value="AtrR-like"/>
</dbReference>
<gene>
    <name evidence="7" type="ORF">J3R30DRAFT_3749210</name>
</gene>
<keyword evidence="3" id="KW-0238">DNA-binding</keyword>
<dbReference type="PANTHER" id="PTHR46910:SF3">
    <property type="entry name" value="HALOTOLERANCE PROTEIN 9-RELATED"/>
    <property type="match status" value="1"/>
</dbReference>
<sequence length="747" mass="85893">MPDNEATSSSTSSAQPRKRRAKCACDECGRRRIKCDGTLMLNGICSNCVSLQIDCTYTSEKKKRGPKVGSKRRPASEVATLIYTILAAPQSFTLPEDPQATRNMLIDLATYARTLDDKLHRTPSPTSATSRSSGVASRASPLSSLHDPSCEDNQSHDNRGDMEYLATRIHGLSFDSNGMSKFNHVNLLQTALDIRDEMYGAKTSAIILQKRPEFWNPAPWTNIIEESPLIFPEDDLLRDLVSLYFSRLHYLYPLFHQPTFERHVYEEKLHLRNRIFGSTLLAVCANASRHSNDPRNLYGTTQSEHSLGWKYFKQIQFLRLTYLQPMTLFEVQLYALSLLFMFPASNGEGAWPWDMCRPCIQLAQQVVSNIQRQSDLRHCDIVECELWRRAFWVLTVFEVSKGIFIGRPKELTPEQLESQFPVECDDDYWFNDNPELRFVQPPEKPSYLSYWRHLLTLIVASGRARRNVNADNHIPEQMLQRRTAYINNWIATAPVHLQWDPHNPNTIFFHQSLMLQYTHSRVLIQNHKDLLRPGPMNFSSLSMCANAARSYLHVIEVQHQRSDCFLLPNLIHQVFMCGVILLINLWKRTWMNSMPDQHKETAEVYKCLHFLAFYERRHDSAGRLYDVLSAMISASGIPSPPRALSLKRSRSHEELELSGWQDGCEDEDTYYDPGNQGIRSSTQSNIPSLTSPVRYTPSERIWDQTAISPSNETLTFPHNPKAEEDWTSFMGMVDEMLHSVHSHPQSF</sequence>
<accession>A0A9W9ATT0</accession>
<dbReference type="SUPFAM" id="SSF57701">
    <property type="entry name" value="Zn2/Cys6 DNA-binding domain"/>
    <property type="match status" value="1"/>
</dbReference>
<dbReference type="Proteomes" id="UP001150266">
    <property type="component" value="Unassembled WGS sequence"/>
</dbReference>
<keyword evidence="8" id="KW-1185">Reference proteome</keyword>
<dbReference type="PROSITE" id="PS50048">
    <property type="entry name" value="ZN2_CY6_FUNGAL_2"/>
    <property type="match status" value="1"/>
</dbReference>
<feature type="domain" description="Zn(2)-C6 fungal-type" evidence="6">
    <location>
        <begin position="24"/>
        <end position="57"/>
    </location>
</feature>
<evidence type="ECO:0000256" key="3">
    <source>
        <dbReference type="ARBA" id="ARBA00023125"/>
    </source>
</evidence>
<evidence type="ECO:0000256" key="5">
    <source>
        <dbReference type="SAM" id="MobiDB-lite"/>
    </source>
</evidence>
<dbReference type="EMBL" id="JAOTPV010000001">
    <property type="protein sequence ID" value="KAJ4490382.1"/>
    <property type="molecule type" value="Genomic_DNA"/>
</dbReference>
<dbReference type="GO" id="GO:0003677">
    <property type="term" value="F:DNA binding"/>
    <property type="evidence" value="ECO:0007669"/>
    <property type="project" value="UniProtKB-KW"/>
</dbReference>
<protein>
    <recommendedName>
        <fullName evidence="6">Zn(2)-C6 fungal-type domain-containing protein</fullName>
    </recommendedName>
</protein>
<evidence type="ECO:0000256" key="4">
    <source>
        <dbReference type="ARBA" id="ARBA00023242"/>
    </source>
</evidence>
<feature type="compositionally biased region" description="Low complexity" evidence="5">
    <location>
        <begin position="122"/>
        <end position="133"/>
    </location>
</feature>
<dbReference type="InterPro" id="IPR007219">
    <property type="entry name" value="XnlR_reg_dom"/>
</dbReference>
<proteinExistence type="predicted"/>
<dbReference type="Gene3D" id="4.10.240.10">
    <property type="entry name" value="Zn(2)-C6 fungal-type DNA-binding domain"/>
    <property type="match status" value="1"/>
</dbReference>
<evidence type="ECO:0000313" key="8">
    <source>
        <dbReference type="Proteomes" id="UP001150266"/>
    </source>
</evidence>
<dbReference type="GO" id="GO:0008270">
    <property type="term" value="F:zinc ion binding"/>
    <property type="evidence" value="ECO:0007669"/>
    <property type="project" value="InterPro"/>
</dbReference>